<evidence type="ECO:0000256" key="6">
    <source>
        <dbReference type="ARBA" id="ARBA00023237"/>
    </source>
</evidence>
<gene>
    <name evidence="9" type="ORF">WAE58_01910</name>
</gene>
<dbReference type="Gene3D" id="2.60.40.1120">
    <property type="entry name" value="Carboxypeptidase-like, regulatory domain"/>
    <property type="match status" value="1"/>
</dbReference>
<dbReference type="EMBL" id="JBBEUB010000001">
    <property type="protein sequence ID" value="MEJ2901159.1"/>
    <property type="molecule type" value="Genomic_DNA"/>
</dbReference>
<dbReference type="InterPro" id="IPR008969">
    <property type="entry name" value="CarboxyPept-like_regulatory"/>
</dbReference>
<dbReference type="RefSeq" id="WP_337715026.1">
    <property type="nucleotide sequence ID" value="NZ_JBBEUB010000001.1"/>
</dbReference>
<keyword evidence="9" id="KW-0675">Receptor</keyword>
<keyword evidence="4 7" id="KW-0812">Transmembrane</keyword>
<evidence type="ECO:0000313" key="9">
    <source>
        <dbReference type="EMBL" id="MEJ2901159.1"/>
    </source>
</evidence>
<dbReference type="NCBIfam" id="TIGR04056">
    <property type="entry name" value="OMP_RagA_SusC"/>
    <property type="match status" value="1"/>
</dbReference>
<dbReference type="InterPro" id="IPR023997">
    <property type="entry name" value="TonB-dep_OMP_SusC/RagA_CS"/>
</dbReference>
<evidence type="ECO:0000256" key="5">
    <source>
        <dbReference type="ARBA" id="ARBA00023136"/>
    </source>
</evidence>
<dbReference type="NCBIfam" id="TIGR04057">
    <property type="entry name" value="SusC_RagA_signa"/>
    <property type="match status" value="1"/>
</dbReference>
<comment type="subcellular location">
    <subcellularLocation>
        <location evidence="1 7">Cell outer membrane</location>
        <topology evidence="1 7">Multi-pass membrane protein</topology>
    </subcellularLocation>
</comment>
<evidence type="ECO:0000256" key="4">
    <source>
        <dbReference type="ARBA" id="ARBA00022692"/>
    </source>
</evidence>
<feature type="domain" description="TonB-dependent receptor plug" evidence="8">
    <location>
        <begin position="121"/>
        <end position="226"/>
    </location>
</feature>
<evidence type="ECO:0000256" key="1">
    <source>
        <dbReference type="ARBA" id="ARBA00004571"/>
    </source>
</evidence>
<comment type="similarity">
    <text evidence="7">Belongs to the TonB-dependent receptor family.</text>
</comment>
<evidence type="ECO:0000259" key="8">
    <source>
        <dbReference type="Pfam" id="PF07715"/>
    </source>
</evidence>
<keyword evidence="5 7" id="KW-0472">Membrane</keyword>
<reference evidence="9 10" key="1">
    <citation type="submission" date="2024-03" db="EMBL/GenBank/DDBJ databases">
        <title>Sequence of Lycoming College Course Isolates.</title>
        <authorList>
            <person name="Plotts O."/>
            <person name="Newman J."/>
        </authorList>
    </citation>
    <scope>NUCLEOTIDE SEQUENCE [LARGE SCALE GENOMIC DNA]</scope>
    <source>
        <strain evidence="9 10">CJB-3</strain>
    </source>
</reference>
<accession>A0ABU8NFY4</accession>
<dbReference type="InterPro" id="IPR037066">
    <property type="entry name" value="Plug_dom_sf"/>
</dbReference>
<proteinExistence type="inferred from homology"/>
<dbReference type="Pfam" id="PF07715">
    <property type="entry name" value="Plug"/>
    <property type="match status" value="1"/>
</dbReference>
<dbReference type="Gene3D" id="2.170.130.10">
    <property type="entry name" value="TonB-dependent receptor, plug domain"/>
    <property type="match status" value="1"/>
</dbReference>
<dbReference type="Gene3D" id="2.40.170.20">
    <property type="entry name" value="TonB-dependent receptor, beta-barrel domain"/>
    <property type="match status" value="1"/>
</dbReference>
<name>A0ABU8NFY4_9SPHI</name>
<evidence type="ECO:0000256" key="2">
    <source>
        <dbReference type="ARBA" id="ARBA00022448"/>
    </source>
</evidence>
<dbReference type="Pfam" id="PF13715">
    <property type="entry name" value="CarbopepD_reg_2"/>
    <property type="match status" value="1"/>
</dbReference>
<protein>
    <submittedName>
        <fullName evidence="9">TonB-dependent receptor</fullName>
    </submittedName>
</protein>
<sequence>MNKILAFLIILFLVTEVKAKSWPFQVADRVIRGEVVDEKDEAIPGVSVRLKGSAQGTVTDQKGEFSLSVNSDNDSLQFSFIGYKNKTIRVGSSQEFKIKLEPDEENKLNEVTVVGYGTQKKISVTGSLSTISVKEIQRVSTPALSNAIAGKLPGIITRQASGEPGYDAAQVYIRGLSTFGNNAPLILIDGVERDMNNINAQEIESFTILKDASATAVYGVRGANGVILITTKRGVSGKPAVTFRTEAAALHALRLPEYINGQEYASLMNEARMFSGEQPRWSAEELEKFGNGSDPYLYPNSNWTDAVLKRDTWQTINNLSVTGGNEIIKYYTNVGYTLQNGIYKQDMSNKFNTNANIKRYNFRSNIDLNLSKSLTMQLGLGGIIQNGNYPGFSAPDIFQSLKTISPIAFPVKNPDGTPGGAQTFVGWNPWGRVSQSGYSTQDRSTLQGTFAARWDMSELVTKGLSLRGLFSYDRYGQTNNVRAKEFEVKRYLGTDPETGEDLYSEPFREEKPLGYYIENGSNRAIYMETQLNYERSFDKHGLTSMLLYNQRDYVDLSAGSSVSNLPFRRMGLASRVTYNYDNRYLAEVNFGYNGSENFPKGKRFGFFPAFSAGWVISNEKFWNASAISNLKIRASYGKVGNDQINQRFLFLSTVKTVGQSYPFGPDQQLFYGMEENQIGNQNVTWERATKRNIGLDLGFLDDKITLQVDAFDEDRTGILLQRQTVPFVTGFYPWSIPYGNIGAIKNKGIDGLIEMRNTTSGGFFYSLRGNFTFAKNTIVENDEPTRRYSYLSGKGLPLNQSFAFISEGLFQSEEDIATSPKQSFSIPRPGDVKYKDINGDGIIDSYDQIPVGYPRLPQMTFGFGGTISYKSFDFSLYFTGAAKSSIFLSGTSMWPFYDGLGVNNVLTEYYNNRWTPENRGAKYPAIDVGNNPNNFLNSTTWMKNGNYLRLRNLEVGYTLPQRVSGRIGVSSLRFFVNGMNLYTWDHIKIIDPESNDGTGGYPLQRSFNAGLQIDFK</sequence>
<keyword evidence="2 7" id="KW-0813">Transport</keyword>
<evidence type="ECO:0000256" key="7">
    <source>
        <dbReference type="PROSITE-ProRule" id="PRU01360"/>
    </source>
</evidence>
<dbReference type="InterPro" id="IPR036942">
    <property type="entry name" value="Beta-barrel_TonB_sf"/>
</dbReference>
<dbReference type="PROSITE" id="PS52016">
    <property type="entry name" value="TONB_DEPENDENT_REC_3"/>
    <property type="match status" value="1"/>
</dbReference>
<evidence type="ECO:0000256" key="3">
    <source>
        <dbReference type="ARBA" id="ARBA00022452"/>
    </source>
</evidence>
<dbReference type="SUPFAM" id="SSF49464">
    <property type="entry name" value="Carboxypeptidase regulatory domain-like"/>
    <property type="match status" value="1"/>
</dbReference>
<dbReference type="InterPro" id="IPR039426">
    <property type="entry name" value="TonB-dep_rcpt-like"/>
</dbReference>
<keyword evidence="10" id="KW-1185">Reference proteome</keyword>
<dbReference type="Proteomes" id="UP001378956">
    <property type="component" value="Unassembled WGS sequence"/>
</dbReference>
<evidence type="ECO:0000313" key="10">
    <source>
        <dbReference type="Proteomes" id="UP001378956"/>
    </source>
</evidence>
<dbReference type="InterPro" id="IPR023996">
    <property type="entry name" value="TonB-dep_OMP_SusC/RagA"/>
</dbReference>
<dbReference type="InterPro" id="IPR012910">
    <property type="entry name" value="Plug_dom"/>
</dbReference>
<keyword evidence="6 7" id="KW-0998">Cell outer membrane</keyword>
<comment type="caution">
    <text evidence="9">The sequence shown here is derived from an EMBL/GenBank/DDBJ whole genome shotgun (WGS) entry which is preliminary data.</text>
</comment>
<dbReference type="SUPFAM" id="SSF56935">
    <property type="entry name" value="Porins"/>
    <property type="match status" value="1"/>
</dbReference>
<organism evidence="9 10">
    <name type="scientific">Pedobacter panaciterrae</name>
    <dbReference type="NCBI Taxonomy" id="363849"/>
    <lineage>
        <taxon>Bacteria</taxon>
        <taxon>Pseudomonadati</taxon>
        <taxon>Bacteroidota</taxon>
        <taxon>Sphingobacteriia</taxon>
        <taxon>Sphingobacteriales</taxon>
        <taxon>Sphingobacteriaceae</taxon>
        <taxon>Pedobacter</taxon>
    </lineage>
</organism>
<keyword evidence="3 7" id="KW-1134">Transmembrane beta strand</keyword>